<dbReference type="Proteomes" id="UP000821845">
    <property type="component" value="Chromosome 3"/>
</dbReference>
<name>A0ACB7SK09_HYAAI</name>
<sequence>MSLHNVPVKDKNTSAKTMEFTLNPVTLANNIVEMGDPRTRNYPLVLNPLFVFPLVVCYLYFVKVAGPRWMQNRKPFDIINVVRFYNLFMVVVAAVFLYVHLKLTYLPGGRYNLWCQGITGETDEELDQYYKYGWFFIAARYGDLLDTVFCVLRKKFSQITHLHVIHHTMVTVNVWYYALFAPEGQPALGVEQQQGGLVSSFNAQLSTVYLTYVDSETKREEKMDQDKLTHEFRNVTSEDEASTPNIRPQRTATRSMKAKEIYGTSREEHCRKLDAAWRNVDTALHRLSFAKEGQFSSATTQLRASYERYQHVTARYFAFLAKANSSEASQELELQKAIDADREAIVSEKLREATQQERDNIQETASQFSISAHSRASSRSRRSGSSTISLAAAQARAQAEAVKAKAEYGRKEAAMRLEKARIEAELEVLQHEKEAAAADAQASALEAAAEQDGGECVRPHPSVDRTQRVSSYITEQASIRDDELASLRATVVQSRSQSLDQAETTSRHTDLRDYRQPRATRPERTTPADWRSNGTYGARLNCMKILQVPPPEEMTPSFGLTFLLQKLYSISDPRTRDYPIVLNPFFVFPMVAAYLYFVKVAGPRWMEKREPFRIINVIRVYNVSMIVVNSVSLVVVLIPTYLPGGSYNLWCQGITGSSPEEHLKYYKYAWIFIAWRYADLLDTVFFVLRKKFNQVTHLHVIHHTIVVVNIWFYGRFAPEGQPALGIALNTFVHIVMYTYYFLASFGSRMRKYLWWKRYLTTLQIVQFVIIIVHMSVPLFVECGFPRPAVYVANTQTFLILCLFVNFYLRSYTRYNKPAMQGTKTTGEENGRASAENTKTR</sequence>
<gene>
    <name evidence="1" type="ORF">HPB50_002990</name>
</gene>
<comment type="caution">
    <text evidence="1">The sequence shown here is derived from an EMBL/GenBank/DDBJ whole genome shotgun (WGS) entry which is preliminary data.</text>
</comment>
<dbReference type="EMBL" id="CM023483">
    <property type="protein sequence ID" value="KAH6935035.1"/>
    <property type="molecule type" value="Genomic_DNA"/>
</dbReference>
<evidence type="ECO:0000313" key="1">
    <source>
        <dbReference type="EMBL" id="KAH6935035.1"/>
    </source>
</evidence>
<organism evidence="1 2">
    <name type="scientific">Hyalomma asiaticum</name>
    <name type="common">Tick</name>
    <dbReference type="NCBI Taxonomy" id="266040"/>
    <lineage>
        <taxon>Eukaryota</taxon>
        <taxon>Metazoa</taxon>
        <taxon>Ecdysozoa</taxon>
        <taxon>Arthropoda</taxon>
        <taxon>Chelicerata</taxon>
        <taxon>Arachnida</taxon>
        <taxon>Acari</taxon>
        <taxon>Parasitiformes</taxon>
        <taxon>Ixodida</taxon>
        <taxon>Ixodoidea</taxon>
        <taxon>Ixodidae</taxon>
        <taxon>Hyalomminae</taxon>
        <taxon>Hyalomma</taxon>
    </lineage>
</organism>
<proteinExistence type="predicted"/>
<accession>A0ACB7SK09</accession>
<evidence type="ECO:0000313" key="2">
    <source>
        <dbReference type="Proteomes" id="UP000821845"/>
    </source>
</evidence>
<reference evidence="1" key="1">
    <citation type="submission" date="2020-05" db="EMBL/GenBank/DDBJ databases">
        <title>Large-scale comparative analyses of tick genomes elucidate their genetic diversity and vector capacities.</title>
        <authorList>
            <person name="Jia N."/>
            <person name="Wang J."/>
            <person name="Shi W."/>
            <person name="Du L."/>
            <person name="Sun Y."/>
            <person name="Zhan W."/>
            <person name="Jiang J."/>
            <person name="Wang Q."/>
            <person name="Zhang B."/>
            <person name="Ji P."/>
            <person name="Sakyi L.B."/>
            <person name="Cui X."/>
            <person name="Yuan T."/>
            <person name="Jiang B."/>
            <person name="Yang W."/>
            <person name="Lam T.T.-Y."/>
            <person name="Chang Q."/>
            <person name="Ding S."/>
            <person name="Wang X."/>
            <person name="Zhu J."/>
            <person name="Ruan X."/>
            <person name="Zhao L."/>
            <person name="Wei J."/>
            <person name="Que T."/>
            <person name="Du C."/>
            <person name="Cheng J."/>
            <person name="Dai P."/>
            <person name="Han X."/>
            <person name="Huang E."/>
            <person name="Gao Y."/>
            <person name="Liu J."/>
            <person name="Shao H."/>
            <person name="Ye R."/>
            <person name="Li L."/>
            <person name="Wei W."/>
            <person name="Wang X."/>
            <person name="Wang C."/>
            <person name="Yang T."/>
            <person name="Huo Q."/>
            <person name="Li W."/>
            <person name="Guo W."/>
            <person name="Chen H."/>
            <person name="Zhou L."/>
            <person name="Ni X."/>
            <person name="Tian J."/>
            <person name="Zhou Y."/>
            <person name="Sheng Y."/>
            <person name="Liu T."/>
            <person name="Pan Y."/>
            <person name="Xia L."/>
            <person name="Li J."/>
            <person name="Zhao F."/>
            <person name="Cao W."/>
        </authorList>
    </citation>
    <scope>NUCLEOTIDE SEQUENCE</scope>
    <source>
        <strain evidence="1">Hyas-2018</strain>
    </source>
</reference>
<protein>
    <submittedName>
        <fullName evidence="1">Uncharacterized protein</fullName>
    </submittedName>
</protein>
<keyword evidence="2" id="KW-1185">Reference proteome</keyword>